<sequence length="1847" mass="208409">MDYDSDDSPEPPLLHLNMRQIHKKTQPPRPKSPADAVPNFALSAKGIGPRPKTTPAPSIHPSIQQQGAYTIDPTSEKLAASRDKRRRSSIHRSGSINALATTPAQQIGALPIPLNKRDTAALKMGRTLMNEISNKYDQNNTDDPMAHSRFFIDRWLASFDTEAKKVNPFAMEMLSRMTTLENQISRSVSPLLGGRISPHDQFVETSGRLTTNPQKPLVVLACQVLDAMIDDGPGDELPVLQCLRKAFYPALFMDDKDPEFDETTPVETIRQTRFSDESAWEDSNSKSYMPRRMWFESDAEEKLVLAHKQIEELQRRNDDVQHKHDQLKFELDDRLKSEAEYRDKISDLTMTLEEIKREAETHSKHKESLRNMLDAEQKNSRMAKMNSNKSLKAIGESERARASARIFKMQVSQKKALTNLKDMETKYKRARTMSEEKDNSIHELEAKVNHMKDDVIEAQQKHKLDLVGISNERDKLLEEVEGYKDLVAKTKELYTELQEQHFKVCTEHDKLQSDVMANGDAQEMAKEYERVIAERMDSYNETLSEKDKEIADLKKTIEFNINNLDVLKSRLNEGSEEGAGGGEKSDAKMHFVDKEEADRLKEEIAAKTRINVMLKKDFEAQIEELKAERNHIKEQMESEVEKAREEMKVMMANESFYMEKLQENEELLALRDSELKAARSSLEKELLQKIAVVEDKMEQAKAQMEQAKADLAQFKKENRQLKDELKVERRRIREERRTAGEEDVSIDTSSLVEDFDSVLDLVEEAESEEEEKEVEVEVEVKEEKVEEKEEVKEEAVVVVVEEEEEKDATQIEEVKPKSTSGEMVDGQVVAELKQRIEKLEEECAGATSMYEAANERSGKSAEEVGTLKRKVADLEEICGKLEDTLKRTATSAVGSGVMDMISQLEGRKKLQNATKKINKLMGMGLLGNGGGKKKAGGIFGGLSGSKGALPVLKKEEEKADENNEEKKEEGGGEGGASVISEDAMSGSQVDADKIKAETELAQKKLEKEERAKAKQIEAEEAQKKMDEEAAAAIAEAEKQQKLAEEAALKAAEMQKQHDEEIEKRVREETERKIAEEHEKMEEALKQQQEELEAHAEEERLKMKEKLKAELASQAAALAAKTAAEAHNQANSEIEKLQAQMKAQQEKAQVEKKALEDLAEHEKKELEEEHVSLQKHIEEENKLKAQLEEAMKAQKEAEEVKVGSEKLKAEAEEMEKKAAMMAAESQRVAKEAQESAAKAKADAEAFVEEEKKNAKKMSMMQKIGMMGKDSHAAKLARENKLVLEEAQKKAKEAEEMIARVKREAEEEKAKWIEEQRKLKEAEEGKKREEEMKRKKKEAEGEEFGKGIETSKKAQLIKSMLNQQKDLMPMVGKNNAAAMKKVAELQKKIDKLRKDLENYGGWKNALYLSGGSVDLEFDLEPWPQKQIIAILKEMKGYLVKAMKEEKNASAKAFREVDHKNMELGDGLKKSERTNEKLRQQMARLRGEMDRVEEDKKKREAEEQMMEMQSGGTEGGKKAGEMGKEELMEEIKKMRRQAYRERLGVSELLKGLDKLSDSVGELCVSGVGANIVADEEEEVDEVARERGGEKARSLLVQTSDSESRKVVNGGVYSLSKRAAEFGGVRGKGGEKGGRGVGPETTERSGIGGVPRTFGSAVPAPGGVKRVKGEAPRLKHTPDLMGETHVGKSMLPYLVTKKKQMTLLSKFLGKRILFGENLKEYSDRVKNLNNLDKVESLAKLANSKLVEHQGAAMKLQKYLDEIFETVDREMSEEAETYHALKMKEMGNASKPMLKWAEQRGGEEFMYTKDVRSKSPLAFARLGEHSSNVDVTRRKGSPPRKFEVGAGDDRLF</sequence>
<feature type="region of interest" description="Disordered" evidence="2">
    <location>
        <begin position="1048"/>
        <end position="1069"/>
    </location>
</feature>
<feature type="compositionally biased region" description="Basic and acidic residues" evidence="2">
    <location>
        <begin position="952"/>
        <end position="970"/>
    </location>
</feature>
<evidence type="ECO:0000313" key="4">
    <source>
        <dbReference type="Proteomes" id="UP001165122"/>
    </source>
</evidence>
<protein>
    <submittedName>
        <fullName evidence="3">Uncharacterized protein</fullName>
    </submittedName>
</protein>
<feature type="coiled-coil region" evidence="1">
    <location>
        <begin position="615"/>
        <end position="653"/>
    </location>
</feature>
<gene>
    <name evidence="3" type="ORF">TrLO_g9801</name>
</gene>
<reference evidence="4" key="1">
    <citation type="journal article" date="2023" name="Commun. Biol.">
        <title>Genome analysis of Parmales, the sister group of diatoms, reveals the evolutionary specialization of diatoms from phago-mixotrophs to photoautotrophs.</title>
        <authorList>
            <person name="Ban H."/>
            <person name="Sato S."/>
            <person name="Yoshikawa S."/>
            <person name="Yamada K."/>
            <person name="Nakamura Y."/>
            <person name="Ichinomiya M."/>
            <person name="Sato N."/>
            <person name="Blanc-Mathieu R."/>
            <person name="Endo H."/>
            <person name="Kuwata A."/>
            <person name="Ogata H."/>
        </authorList>
    </citation>
    <scope>NUCLEOTIDE SEQUENCE [LARGE SCALE GENOMIC DNA]</scope>
    <source>
        <strain evidence="4">NIES 3700</strain>
    </source>
</reference>
<proteinExistence type="predicted"/>
<feature type="coiled-coil region" evidence="1">
    <location>
        <begin position="434"/>
        <end position="500"/>
    </location>
</feature>
<feature type="region of interest" description="Disordered" evidence="2">
    <location>
        <begin position="950"/>
        <end position="995"/>
    </location>
</feature>
<feature type="compositionally biased region" description="Basic and acidic residues" evidence="2">
    <location>
        <begin position="1835"/>
        <end position="1847"/>
    </location>
</feature>
<feature type="coiled-coil region" evidence="1">
    <location>
        <begin position="683"/>
        <end position="805"/>
    </location>
</feature>
<organism evidence="3 4">
    <name type="scientific">Triparma laevis f. longispina</name>
    <dbReference type="NCBI Taxonomy" id="1714387"/>
    <lineage>
        <taxon>Eukaryota</taxon>
        <taxon>Sar</taxon>
        <taxon>Stramenopiles</taxon>
        <taxon>Ochrophyta</taxon>
        <taxon>Bolidophyceae</taxon>
        <taxon>Parmales</taxon>
        <taxon>Triparmaceae</taxon>
        <taxon>Triparma</taxon>
    </lineage>
</organism>
<evidence type="ECO:0000313" key="3">
    <source>
        <dbReference type="EMBL" id="GMI16937.1"/>
    </source>
</evidence>
<feature type="region of interest" description="Disordered" evidence="2">
    <location>
        <begin position="1620"/>
        <end position="1662"/>
    </location>
</feature>
<dbReference type="Proteomes" id="UP001165122">
    <property type="component" value="Unassembled WGS sequence"/>
</dbReference>
<comment type="caution">
    <text evidence="3">The sequence shown here is derived from an EMBL/GenBank/DDBJ whole genome shotgun (WGS) entry which is preliminary data.</text>
</comment>
<dbReference type="OrthoDB" id="200425at2759"/>
<accession>A0A9W7KYV2</accession>
<keyword evidence="1" id="KW-0175">Coiled coil</keyword>
<feature type="coiled-coil region" evidence="1">
    <location>
        <begin position="296"/>
        <end position="372"/>
    </location>
</feature>
<evidence type="ECO:0000256" key="2">
    <source>
        <dbReference type="SAM" id="MobiDB-lite"/>
    </source>
</evidence>
<keyword evidence="4" id="KW-1185">Reference proteome</keyword>
<evidence type="ECO:0000256" key="1">
    <source>
        <dbReference type="SAM" id="Coils"/>
    </source>
</evidence>
<feature type="region of interest" description="Disordered" evidence="2">
    <location>
        <begin position="1486"/>
        <end position="1517"/>
    </location>
</feature>
<feature type="region of interest" description="Disordered" evidence="2">
    <location>
        <begin position="1317"/>
        <end position="1343"/>
    </location>
</feature>
<dbReference type="EMBL" id="BRXW01000271">
    <property type="protein sequence ID" value="GMI16937.1"/>
    <property type="molecule type" value="Genomic_DNA"/>
</dbReference>
<feature type="region of interest" description="Disordered" evidence="2">
    <location>
        <begin position="1"/>
        <end position="98"/>
    </location>
</feature>
<feature type="region of interest" description="Disordered" evidence="2">
    <location>
        <begin position="1820"/>
        <end position="1847"/>
    </location>
</feature>
<feature type="compositionally biased region" description="Basic and acidic residues" evidence="2">
    <location>
        <begin position="1486"/>
        <end position="1499"/>
    </location>
</feature>
<name>A0A9W7KYV2_9STRA</name>
<feature type="coiled-coil region" evidence="1">
    <location>
        <begin position="829"/>
        <end position="884"/>
    </location>
</feature>